<feature type="transmembrane region" description="Helical" evidence="11">
    <location>
        <begin position="160"/>
        <end position="185"/>
    </location>
</feature>
<dbReference type="Gene3D" id="3.90.70.10">
    <property type="entry name" value="Cysteine proteinases"/>
    <property type="match status" value="1"/>
</dbReference>
<keyword evidence="5" id="KW-0547">Nucleotide-binding</keyword>
<evidence type="ECO:0000256" key="8">
    <source>
        <dbReference type="ARBA" id="ARBA00022840"/>
    </source>
</evidence>
<evidence type="ECO:0000256" key="11">
    <source>
        <dbReference type="SAM" id="Phobius"/>
    </source>
</evidence>
<dbReference type="GO" id="GO:0005524">
    <property type="term" value="F:ATP binding"/>
    <property type="evidence" value="ECO:0007669"/>
    <property type="project" value="UniProtKB-KW"/>
</dbReference>
<dbReference type="GO" id="GO:0005886">
    <property type="term" value="C:plasma membrane"/>
    <property type="evidence" value="ECO:0007669"/>
    <property type="project" value="UniProtKB-SubCell"/>
</dbReference>
<keyword evidence="8" id="KW-0067">ATP-binding</keyword>
<dbReference type="GO" id="GO:0008234">
    <property type="term" value="F:cysteine-type peptidase activity"/>
    <property type="evidence" value="ECO:0007669"/>
    <property type="project" value="UniProtKB-KW"/>
</dbReference>
<evidence type="ECO:0000256" key="5">
    <source>
        <dbReference type="ARBA" id="ARBA00022741"/>
    </source>
</evidence>
<dbReference type="FunFam" id="3.40.50.300:FF:000299">
    <property type="entry name" value="ABC transporter ATP-binding protein/permease"/>
    <property type="match status" value="1"/>
</dbReference>
<keyword evidence="3" id="KW-1003">Cell membrane</keyword>
<evidence type="ECO:0000256" key="2">
    <source>
        <dbReference type="ARBA" id="ARBA00022448"/>
    </source>
</evidence>
<name>A0A926RZV0_9BACI</name>
<dbReference type="InterPro" id="IPR017871">
    <property type="entry name" value="ABC_transporter-like_CS"/>
</dbReference>
<evidence type="ECO:0000259" key="13">
    <source>
        <dbReference type="PROSITE" id="PS50929"/>
    </source>
</evidence>
<dbReference type="SUPFAM" id="SSF90123">
    <property type="entry name" value="ABC transporter transmembrane region"/>
    <property type="match status" value="1"/>
</dbReference>
<feature type="domain" description="ABC transporter" evidence="12">
    <location>
        <begin position="476"/>
        <end position="709"/>
    </location>
</feature>
<dbReference type="SUPFAM" id="SSF52540">
    <property type="entry name" value="P-loop containing nucleoside triphosphate hydrolases"/>
    <property type="match status" value="1"/>
</dbReference>
<proteinExistence type="predicted"/>
<feature type="domain" description="ABC transmembrane type-1" evidence="13">
    <location>
        <begin position="164"/>
        <end position="443"/>
    </location>
</feature>
<dbReference type="Gene3D" id="1.20.1560.10">
    <property type="entry name" value="ABC transporter type 1, transmembrane domain"/>
    <property type="match status" value="1"/>
</dbReference>
<dbReference type="Gene3D" id="3.40.50.300">
    <property type="entry name" value="P-loop containing nucleotide triphosphate hydrolases"/>
    <property type="match status" value="1"/>
</dbReference>
<dbReference type="EMBL" id="JACXAI010000048">
    <property type="protein sequence ID" value="MBD1383210.1"/>
    <property type="molecule type" value="Genomic_DNA"/>
</dbReference>
<evidence type="ECO:0000256" key="10">
    <source>
        <dbReference type="ARBA" id="ARBA00023136"/>
    </source>
</evidence>
<evidence type="ECO:0000256" key="6">
    <source>
        <dbReference type="ARBA" id="ARBA00022801"/>
    </source>
</evidence>
<protein>
    <submittedName>
        <fullName evidence="15">Peptidase domain-containing ABC transporter</fullName>
    </submittedName>
</protein>
<evidence type="ECO:0000256" key="7">
    <source>
        <dbReference type="ARBA" id="ARBA00022807"/>
    </source>
</evidence>
<dbReference type="GO" id="GO:0015421">
    <property type="term" value="F:ABC-type oligopeptide transporter activity"/>
    <property type="evidence" value="ECO:0007669"/>
    <property type="project" value="TreeGrafter"/>
</dbReference>
<keyword evidence="2" id="KW-0813">Transport</keyword>
<keyword evidence="7" id="KW-0645">Protease</keyword>
<keyword evidence="4 11" id="KW-0812">Transmembrane</keyword>
<dbReference type="Proteomes" id="UP000626844">
    <property type="component" value="Unassembled WGS sequence"/>
</dbReference>
<dbReference type="Pfam" id="PF03412">
    <property type="entry name" value="Peptidase_C39"/>
    <property type="match status" value="1"/>
</dbReference>
<dbReference type="InterPro" id="IPR003593">
    <property type="entry name" value="AAA+_ATPase"/>
</dbReference>
<dbReference type="PROSITE" id="PS50893">
    <property type="entry name" value="ABC_TRANSPORTER_2"/>
    <property type="match status" value="1"/>
</dbReference>
<dbReference type="AlphaFoldDB" id="A0A926RZV0"/>
<keyword evidence="10 11" id="KW-0472">Membrane</keyword>
<evidence type="ECO:0000256" key="4">
    <source>
        <dbReference type="ARBA" id="ARBA00022692"/>
    </source>
</evidence>
<evidence type="ECO:0000313" key="15">
    <source>
        <dbReference type="EMBL" id="MBD1383210.1"/>
    </source>
</evidence>
<dbReference type="Pfam" id="PF00005">
    <property type="entry name" value="ABC_tran"/>
    <property type="match status" value="1"/>
</dbReference>
<dbReference type="GO" id="GO:0016887">
    <property type="term" value="F:ATP hydrolysis activity"/>
    <property type="evidence" value="ECO:0007669"/>
    <property type="project" value="InterPro"/>
</dbReference>
<accession>A0A926RZV0</accession>
<dbReference type="GO" id="GO:0006508">
    <property type="term" value="P:proteolysis"/>
    <property type="evidence" value="ECO:0007669"/>
    <property type="project" value="InterPro"/>
</dbReference>
<feature type="transmembrane region" description="Helical" evidence="11">
    <location>
        <begin position="414"/>
        <end position="435"/>
    </location>
</feature>
<dbReference type="InterPro" id="IPR036640">
    <property type="entry name" value="ABC1_TM_sf"/>
</dbReference>
<dbReference type="PROSITE" id="PS50990">
    <property type="entry name" value="PEPTIDASE_C39"/>
    <property type="match status" value="1"/>
</dbReference>
<keyword evidence="6" id="KW-0378">Hydrolase</keyword>
<keyword evidence="16" id="KW-1185">Reference proteome</keyword>
<feature type="transmembrane region" description="Helical" evidence="11">
    <location>
        <begin position="197"/>
        <end position="218"/>
    </location>
</feature>
<keyword evidence="9 11" id="KW-1133">Transmembrane helix</keyword>
<sequence length="720" mass="82018">MTRNRRRIPFIEQMEQSECGLCCLAMILSYYQSEYTLSELRNNWGGGREGINLLIIKKIAESLNLETSAQRVAAEYLDKIELPAVLHWQGDHFVVVEKVRKNKIFILDPAAGRRVIFMEELDDHTQFICLSMKPTENLKRRKVKKVWREYIRFLWEEPQLVMSIIVFSLFVQLLAVATPMLVQFIVDHVIVAENKNLIDLLALPIILLVAIQFVFSLLRTRTVVKLQNRLDLNLMTRFFNRLLKLPFHFFQMRTSGDLILRANSNMIIREILSTRTVTMLLDGGMVLSFLVYMLYSSAYLSLYVIGFAILQVVLTIISNRYISRFSQEEILRQTKASSYLAEVLRGILVVKSEGVEPSVYKQWSGLFLEQIKASRKRGFFTSYVDSTMQTLRIAAPLIILLLGTREVMAETMTLGAMMAFYTLAISFFIPLTSLVTTTNQMVLMGTYFRRILDILETEPEQDDDRVTDPHVLEGRIELKNIDFQYNRYGPVVIKGVSAVIEPGQFVAIVGTTGSGKSTLASLLMGLYQPTNGQVLFDGQDITNMDKSKFRQQIGVVTQQVHLFNSSIYQNIAFHNPEIGVEEVIRAAKLAEIHDDIMLLPMKYQTILSEEGSNLSGGQRQRMALARALAHRPAILLLDEASSSLDTVTEERIHKNLEELNCTRIVIAHRLSTVKNADIILVVNEGEIVETGTHFELLHSGHIYPELHRKQVEKNTEGALT</sequence>
<evidence type="ECO:0000259" key="14">
    <source>
        <dbReference type="PROSITE" id="PS50990"/>
    </source>
</evidence>
<dbReference type="CDD" id="cd18555">
    <property type="entry name" value="ABC_6TM_T1SS_like"/>
    <property type="match status" value="1"/>
</dbReference>
<feature type="domain" description="Peptidase C39" evidence="14">
    <location>
        <begin position="13"/>
        <end position="132"/>
    </location>
</feature>
<dbReference type="InterPro" id="IPR003439">
    <property type="entry name" value="ABC_transporter-like_ATP-bd"/>
</dbReference>
<evidence type="ECO:0000256" key="3">
    <source>
        <dbReference type="ARBA" id="ARBA00022475"/>
    </source>
</evidence>
<evidence type="ECO:0000259" key="12">
    <source>
        <dbReference type="PROSITE" id="PS50893"/>
    </source>
</evidence>
<dbReference type="RefSeq" id="WP_191162154.1">
    <property type="nucleotide sequence ID" value="NZ_JACXAI010000048.1"/>
</dbReference>
<feature type="transmembrane region" description="Helical" evidence="11">
    <location>
        <begin position="301"/>
        <end position="322"/>
    </location>
</feature>
<reference evidence="15" key="1">
    <citation type="submission" date="2020-09" db="EMBL/GenBank/DDBJ databases">
        <title>A novel bacterium of genus Bacillus, isolated from South China Sea.</title>
        <authorList>
            <person name="Huang H."/>
            <person name="Mo K."/>
            <person name="Hu Y."/>
        </authorList>
    </citation>
    <scope>NUCLEOTIDE SEQUENCE</scope>
    <source>
        <strain evidence="15">IB182487</strain>
    </source>
</reference>
<dbReference type="InterPro" id="IPR039421">
    <property type="entry name" value="Type_1_exporter"/>
</dbReference>
<dbReference type="PROSITE" id="PS00211">
    <property type="entry name" value="ABC_TRANSPORTER_1"/>
    <property type="match status" value="1"/>
</dbReference>
<comment type="subcellular location">
    <subcellularLocation>
        <location evidence="1">Cell membrane</location>
        <topology evidence="1">Multi-pass membrane protein</topology>
    </subcellularLocation>
</comment>
<keyword evidence="7" id="KW-0788">Thiol protease</keyword>
<evidence type="ECO:0000256" key="1">
    <source>
        <dbReference type="ARBA" id="ARBA00004651"/>
    </source>
</evidence>
<dbReference type="PROSITE" id="PS50929">
    <property type="entry name" value="ABC_TM1F"/>
    <property type="match status" value="1"/>
</dbReference>
<dbReference type="InterPro" id="IPR027417">
    <property type="entry name" value="P-loop_NTPase"/>
</dbReference>
<evidence type="ECO:0000313" key="16">
    <source>
        <dbReference type="Proteomes" id="UP000626844"/>
    </source>
</evidence>
<dbReference type="PANTHER" id="PTHR43394:SF1">
    <property type="entry name" value="ATP-BINDING CASSETTE SUB-FAMILY B MEMBER 10, MITOCHONDRIAL"/>
    <property type="match status" value="1"/>
</dbReference>
<dbReference type="SMART" id="SM00382">
    <property type="entry name" value="AAA"/>
    <property type="match status" value="1"/>
</dbReference>
<organism evidence="15 16">
    <name type="scientific">Metabacillus arenae</name>
    <dbReference type="NCBI Taxonomy" id="2771434"/>
    <lineage>
        <taxon>Bacteria</taxon>
        <taxon>Bacillati</taxon>
        <taxon>Bacillota</taxon>
        <taxon>Bacilli</taxon>
        <taxon>Bacillales</taxon>
        <taxon>Bacillaceae</taxon>
        <taxon>Metabacillus</taxon>
    </lineage>
</organism>
<evidence type="ECO:0000256" key="9">
    <source>
        <dbReference type="ARBA" id="ARBA00022989"/>
    </source>
</evidence>
<dbReference type="InterPro" id="IPR005074">
    <property type="entry name" value="Peptidase_C39"/>
</dbReference>
<dbReference type="Pfam" id="PF00664">
    <property type="entry name" value="ABC_membrane"/>
    <property type="match status" value="1"/>
</dbReference>
<dbReference type="PANTHER" id="PTHR43394">
    <property type="entry name" value="ATP-DEPENDENT PERMEASE MDL1, MITOCHONDRIAL"/>
    <property type="match status" value="1"/>
</dbReference>
<dbReference type="InterPro" id="IPR011527">
    <property type="entry name" value="ABC1_TM_dom"/>
</dbReference>
<feature type="transmembrane region" description="Helical" evidence="11">
    <location>
        <begin position="276"/>
        <end position="295"/>
    </location>
</feature>
<comment type="caution">
    <text evidence="15">The sequence shown here is derived from an EMBL/GenBank/DDBJ whole genome shotgun (WGS) entry which is preliminary data.</text>
</comment>
<gene>
    <name evidence="15" type="ORF">IC621_23765</name>
</gene>